<feature type="transmembrane region" description="Helical" evidence="7">
    <location>
        <begin position="353"/>
        <end position="376"/>
    </location>
</feature>
<evidence type="ECO:0000256" key="6">
    <source>
        <dbReference type="SAM" id="MobiDB-lite"/>
    </source>
</evidence>
<dbReference type="Pfam" id="PF07690">
    <property type="entry name" value="MFS_1"/>
    <property type="match status" value="1"/>
</dbReference>
<dbReference type="PRINTS" id="PR01035">
    <property type="entry name" value="TCRTETA"/>
</dbReference>
<evidence type="ECO:0000313" key="10">
    <source>
        <dbReference type="Proteomes" id="UP000024837"/>
    </source>
</evidence>
<accession>W7HLB0</accession>
<evidence type="ECO:0000259" key="8">
    <source>
        <dbReference type="PROSITE" id="PS50850"/>
    </source>
</evidence>
<evidence type="ECO:0000256" key="4">
    <source>
        <dbReference type="ARBA" id="ARBA00022989"/>
    </source>
</evidence>
<dbReference type="Gene3D" id="1.20.1250.20">
    <property type="entry name" value="MFS general substrate transporter like domains"/>
    <property type="match status" value="1"/>
</dbReference>
<dbReference type="InterPro" id="IPR011701">
    <property type="entry name" value="MFS"/>
</dbReference>
<evidence type="ECO:0000256" key="2">
    <source>
        <dbReference type="ARBA" id="ARBA00022448"/>
    </source>
</evidence>
<dbReference type="OrthoDB" id="10262656at2759"/>
<evidence type="ECO:0000256" key="3">
    <source>
        <dbReference type="ARBA" id="ARBA00022692"/>
    </source>
</evidence>
<proteinExistence type="predicted"/>
<keyword evidence="5 7" id="KW-0472">Membrane</keyword>
<keyword evidence="4 7" id="KW-1133">Transmembrane helix</keyword>
<organism evidence="9 10">
    <name type="scientific">Drechslerella stenobrocha 248</name>
    <dbReference type="NCBI Taxonomy" id="1043628"/>
    <lineage>
        <taxon>Eukaryota</taxon>
        <taxon>Fungi</taxon>
        <taxon>Dikarya</taxon>
        <taxon>Ascomycota</taxon>
        <taxon>Pezizomycotina</taxon>
        <taxon>Orbiliomycetes</taxon>
        <taxon>Orbiliales</taxon>
        <taxon>Orbiliaceae</taxon>
        <taxon>Drechslerella</taxon>
    </lineage>
</organism>
<keyword evidence="3 7" id="KW-0812">Transmembrane</keyword>
<dbReference type="PANTHER" id="PTHR23504">
    <property type="entry name" value="MAJOR FACILITATOR SUPERFAMILY DOMAIN-CONTAINING PROTEIN 10"/>
    <property type="match status" value="1"/>
</dbReference>
<feature type="transmembrane region" description="Helical" evidence="7">
    <location>
        <begin position="108"/>
        <end position="130"/>
    </location>
</feature>
<feature type="region of interest" description="Disordered" evidence="6">
    <location>
        <begin position="308"/>
        <end position="336"/>
    </location>
</feature>
<sequence>MGDLKDDTASERTPLLANRVNTAAISSSSSSVSSNSPGIEVANTTKILDGDVARSDEEYVGWLSLPKKKQLILLALCRLADPISSTSLLSYVYYFLRSLPGAQTPQEISRRAGMMMAAFSLCQFATGMIWGRLSDIYGRKPVIVVGLCGSMLTSLGLGFSTSFRWAVLMRMISGASNGTPGVLRTVVAELIKEKRYQSRAFLIMPMCMNVGIIVGPMLGGILANPIEAYPGLVGPGSWLGGEDGVGWMKAYPYALPNIVSAIFICASLLLAAFGMEETNPSGDIFGRLTSGFSSLCAAVRTKAARILRRPPPRSSSLSSPSPLLHDPASSLSPSPKPPSAIPLSEVLTPSITLILLSFIILPLHNTTFIQLYPIFLSTPRHDNSHRATPLGFTGGLGLPAAQVGTAMAALGVVGVSMQLLIYPPVQHRLGTLRSYRWSLLLFPLAYILTPFLAVLPSTTRDLRLPAAGPVVWAGIVATQFVQVSGRTFAAPGNVILLINSVENRRALGTVNGLGSSLASLARAVGPLSAGWGYGMGLEIGVVGAVWWAMAAVALFGVFVSTYMSEGKGFAQKEEEEEEEEEARLVKGSEPVKLVRGGAS</sequence>
<dbReference type="GO" id="GO:0016020">
    <property type="term" value="C:membrane"/>
    <property type="evidence" value="ECO:0007669"/>
    <property type="project" value="UniProtKB-SubCell"/>
</dbReference>
<dbReference type="Proteomes" id="UP000024837">
    <property type="component" value="Unassembled WGS sequence"/>
</dbReference>
<dbReference type="PROSITE" id="PS50850">
    <property type="entry name" value="MFS"/>
    <property type="match status" value="1"/>
</dbReference>
<reference evidence="9 10" key="1">
    <citation type="submission" date="2013-05" db="EMBL/GenBank/DDBJ databases">
        <title>Drechslerella stenobrocha genome reveals carnivorous origination and mechanical trapping mechanism of predatory fungi.</title>
        <authorList>
            <person name="Liu X."/>
            <person name="Zhang W."/>
            <person name="Liu K."/>
        </authorList>
    </citation>
    <scope>NUCLEOTIDE SEQUENCE [LARGE SCALE GENOMIC DNA]</scope>
    <source>
        <strain evidence="9 10">248</strain>
    </source>
</reference>
<feature type="transmembrane region" description="Helical" evidence="7">
    <location>
        <begin position="200"/>
        <end position="223"/>
    </location>
</feature>
<evidence type="ECO:0000313" key="9">
    <source>
        <dbReference type="EMBL" id="EWC44781.1"/>
    </source>
</evidence>
<evidence type="ECO:0000256" key="7">
    <source>
        <dbReference type="SAM" id="Phobius"/>
    </source>
</evidence>
<dbReference type="SUPFAM" id="SSF103473">
    <property type="entry name" value="MFS general substrate transporter"/>
    <property type="match status" value="1"/>
</dbReference>
<dbReference type="HOGENOM" id="CLU_001265_54_5_1"/>
<keyword evidence="2" id="KW-0813">Transport</keyword>
<feature type="region of interest" description="Disordered" evidence="6">
    <location>
        <begin position="569"/>
        <end position="599"/>
    </location>
</feature>
<name>W7HLB0_9PEZI</name>
<comment type="subcellular location">
    <subcellularLocation>
        <location evidence="1">Membrane</location>
        <topology evidence="1">Multi-pass membrane protein</topology>
    </subcellularLocation>
</comment>
<dbReference type="InterPro" id="IPR020846">
    <property type="entry name" value="MFS_dom"/>
</dbReference>
<feature type="compositionally biased region" description="Low complexity" evidence="6">
    <location>
        <begin position="314"/>
        <end position="333"/>
    </location>
</feature>
<feature type="transmembrane region" description="Helical" evidence="7">
    <location>
        <begin position="253"/>
        <end position="273"/>
    </location>
</feature>
<evidence type="ECO:0000256" key="1">
    <source>
        <dbReference type="ARBA" id="ARBA00004141"/>
    </source>
</evidence>
<feature type="transmembrane region" description="Helical" evidence="7">
    <location>
        <begin position="142"/>
        <end position="163"/>
    </location>
</feature>
<feature type="transmembrane region" description="Helical" evidence="7">
    <location>
        <begin position="544"/>
        <end position="563"/>
    </location>
</feature>
<gene>
    <name evidence="9" type="ORF">DRE_06419</name>
</gene>
<dbReference type="PANTHER" id="PTHR23504:SF6">
    <property type="entry name" value="MULTIDRUG TRANSPORTER, PUTATIVE (AFU_ORTHOLOGUE AFUA_4G08740)-RELATED"/>
    <property type="match status" value="1"/>
</dbReference>
<feature type="transmembrane region" description="Helical" evidence="7">
    <location>
        <begin position="396"/>
        <end position="422"/>
    </location>
</feature>
<feature type="transmembrane region" description="Helical" evidence="7">
    <location>
        <begin position="434"/>
        <end position="455"/>
    </location>
</feature>
<dbReference type="InterPro" id="IPR001958">
    <property type="entry name" value="Tet-R_TetA/multi-R_MdtG-like"/>
</dbReference>
<evidence type="ECO:0000256" key="5">
    <source>
        <dbReference type="ARBA" id="ARBA00023136"/>
    </source>
</evidence>
<dbReference type="EMBL" id="KI966434">
    <property type="protein sequence ID" value="EWC44781.1"/>
    <property type="molecule type" value="Genomic_DNA"/>
</dbReference>
<dbReference type="InterPro" id="IPR036259">
    <property type="entry name" value="MFS_trans_sf"/>
</dbReference>
<feature type="domain" description="Major facilitator superfamily (MFS) profile" evidence="8">
    <location>
        <begin position="70"/>
        <end position="568"/>
    </location>
</feature>
<keyword evidence="10" id="KW-1185">Reference proteome</keyword>
<dbReference type="AlphaFoldDB" id="W7HLB0"/>
<dbReference type="GO" id="GO:0022857">
    <property type="term" value="F:transmembrane transporter activity"/>
    <property type="evidence" value="ECO:0007669"/>
    <property type="project" value="InterPro"/>
</dbReference>
<protein>
    <recommendedName>
        <fullName evidence="8">Major facilitator superfamily (MFS) profile domain-containing protein</fullName>
    </recommendedName>
</protein>